<dbReference type="InterPro" id="IPR036059">
    <property type="entry name" value="TldD/PmbA_sf"/>
</dbReference>
<dbReference type="AlphaFoldDB" id="A0A9Y1BN26"/>
<evidence type="ECO:0000313" key="3">
    <source>
        <dbReference type="EMBL" id="UJG41841.1"/>
    </source>
</evidence>
<accession>A0A9Y1BN26</accession>
<dbReference type="GO" id="GO:0008237">
    <property type="term" value="F:metallopeptidase activity"/>
    <property type="evidence" value="ECO:0007669"/>
    <property type="project" value="InterPro"/>
</dbReference>
<reference evidence="3" key="1">
    <citation type="journal article" date="2022" name="Nat. Microbiol.">
        <title>Unique mobile elements and scalable gene flow at the prokaryote-eukaryote boundary revealed by circularized Asgard archaea genomes.</title>
        <authorList>
            <person name="Wu F."/>
            <person name="Speth D.R."/>
            <person name="Philosof A."/>
            <person name="Cremiere A."/>
            <person name="Narayanan A."/>
            <person name="Barco R.A."/>
            <person name="Connon S.A."/>
            <person name="Amend J.P."/>
            <person name="Antoshechkin I.A."/>
            <person name="Orphan V.J."/>
        </authorList>
    </citation>
    <scope>NUCLEOTIDE SEQUENCE</scope>
    <source>
        <strain evidence="3">PM71</strain>
    </source>
</reference>
<evidence type="ECO:0000256" key="1">
    <source>
        <dbReference type="ARBA" id="ARBA00005836"/>
    </source>
</evidence>
<dbReference type="Proteomes" id="UP001201020">
    <property type="component" value="Chromosome"/>
</dbReference>
<dbReference type="InterPro" id="IPR051463">
    <property type="entry name" value="Peptidase_U62_metallo"/>
</dbReference>
<sequence length="457" mass="51294">MNSIRDISSFLSKISKQTKYVDLRYGNIEERIINSINGSIIKDIRTAYSGYGIRFLSKGIISFTSAPELQIAYEDINKLLKTSNIIATWKKGVSKLCDAPIIQATTTKTPKKDWENLEKSEIKQIITDIENYIREKLKIKVRIEIDLLFIKWSEVFRNSEGTSIFQSYPYTVMTLTGRLSENGNQRLYYKNFGGLGGLEVLPYDDLEKLDEFIQIVNNLPYAKNVGTSNYNVVLNEDIAWILTHEVLGHSLEADNVLSGHSFYAGLQGMKIAPSYVSVIDDPYLETIGYYEFDSEGMKGRGTLLVDDGILTDFLHSRETAAAMGGESSANYRAYSFEHLPQVRMSNTFIEPKDFSFEELLEQVKNGIYICDGYGGSSEPQTGDFNIDSQYAREIKNGELGGYLRGVQLTGKISQTLSLIKGIGDRLLAQPGSCVKNNQRIFTGSVSPKIAIFDQRVS</sequence>
<dbReference type="GO" id="GO:0005829">
    <property type="term" value="C:cytosol"/>
    <property type="evidence" value="ECO:0007669"/>
    <property type="project" value="TreeGrafter"/>
</dbReference>
<dbReference type="SUPFAM" id="SSF111283">
    <property type="entry name" value="Putative modulator of DNA gyrase, PmbA/TldD"/>
    <property type="match status" value="1"/>
</dbReference>
<gene>
    <name evidence="3" type="ORF">K9W45_05100</name>
</gene>
<organism evidence="3">
    <name type="scientific">Candidatus Heimdallarchaeum aukensis</name>
    <dbReference type="NCBI Taxonomy" id="2876573"/>
    <lineage>
        <taxon>Archaea</taxon>
        <taxon>Promethearchaeati</taxon>
        <taxon>Candidatus Heimdallarchaeota</taxon>
        <taxon>Candidatus Heimdallarchaeia (ex Rinke et al. 2021) (nom. nud.)</taxon>
        <taxon>Candidatus Heimdallarchaeales</taxon>
        <taxon>Candidatus Heimdallarchaeaceae</taxon>
        <taxon>Candidatus Heimdallarchaeum</taxon>
    </lineage>
</organism>
<comment type="similarity">
    <text evidence="1">Belongs to the peptidase U62 family.</text>
</comment>
<dbReference type="Gene3D" id="3.30.2290.10">
    <property type="entry name" value="PmbA/TldD superfamily"/>
    <property type="match status" value="1"/>
</dbReference>
<dbReference type="InterPro" id="IPR045569">
    <property type="entry name" value="Metalloprtase-TldD/E_C"/>
</dbReference>
<dbReference type="PANTHER" id="PTHR30624">
    <property type="entry name" value="UNCHARACTERIZED PROTEIN TLDD AND PMBA"/>
    <property type="match status" value="1"/>
</dbReference>
<feature type="domain" description="Metalloprotease TldD/E C-terminal" evidence="2">
    <location>
        <begin position="228"/>
        <end position="454"/>
    </location>
</feature>
<dbReference type="GO" id="GO:0006508">
    <property type="term" value="P:proteolysis"/>
    <property type="evidence" value="ECO:0007669"/>
    <property type="project" value="InterPro"/>
</dbReference>
<evidence type="ECO:0000259" key="2">
    <source>
        <dbReference type="Pfam" id="PF19289"/>
    </source>
</evidence>
<dbReference type="InterPro" id="IPR035068">
    <property type="entry name" value="TldD/PmbA_N"/>
</dbReference>
<name>A0A9Y1BN26_9ARCH</name>
<dbReference type="PANTHER" id="PTHR30624:SF0">
    <property type="entry name" value="METALLOPROTEASE SLR0863"/>
    <property type="match status" value="1"/>
</dbReference>
<proteinExistence type="inferred from homology"/>
<dbReference type="EMBL" id="CP084166">
    <property type="protein sequence ID" value="UJG41841.1"/>
    <property type="molecule type" value="Genomic_DNA"/>
</dbReference>
<dbReference type="Pfam" id="PF19289">
    <property type="entry name" value="PmbA_TldD_3rd"/>
    <property type="match status" value="1"/>
</dbReference>
<protein>
    <submittedName>
        <fullName evidence="3">TldD/PmbA family protein</fullName>
    </submittedName>
</protein>